<dbReference type="RefSeq" id="WP_011831038.1">
    <property type="nucleotide sequence ID" value="NC_008825.1"/>
</dbReference>
<organism evidence="1 2">
    <name type="scientific">Methylibium petroleiphilum (strain ATCC BAA-1232 / LMG 22953 / PM1)</name>
    <dbReference type="NCBI Taxonomy" id="420662"/>
    <lineage>
        <taxon>Bacteria</taxon>
        <taxon>Pseudomonadati</taxon>
        <taxon>Pseudomonadota</taxon>
        <taxon>Betaproteobacteria</taxon>
        <taxon>Burkholderiales</taxon>
        <taxon>Sphaerotilaceae</taxon>
        <taxon>Methylibium</taxon>
    </lineage>
</organism>
<evidence type="ECO:0000313" key="1">
    <source>
        <dbReference type="EMBL" id="ABM96418.1"/>
    </source>
</evidence>
<protein>
    <submittedName>
        <fullName evidence="1">Uncharacterized protein</fullName>
    </submittedName>
</protein>
<dbReference type="HOGENOM" id="CLU_2246865_0_0_4"/>
<dbReference type="EMBL" id="CP000555">
    <property type="protein sequence ID" value="ABM96418.1"/>
    <property type="molecule type" value="Genomic_DNA"/>
</dbReference>
<dbReference type="KEGG" id="mpt:Mpe_A3465"/>
<evidence type="ECO:0000313" key="2">
    <source>
        <dbReference type="Proteomes" id="UP000000366"/>
    </source>
</evidence>
<gene>
    <name evidence="1" type="ordered locus">Mpe_A3465</name>
</gene>
<proteinExistence type="predicted"/>
<keyword evidence="2" id="KW-1185">Reference proteome</keyword>
<sequence length="104" mass="11796">MSAETAPLLPPIEKPYLVLLEPASGRAAAYDAQNRLLTDRASERLVAFALERHVHSEYWDDLKDLGMPRQRPSWAPGDNLSGCTLYWLRNGWSKFRDLLDTPDA</sequence>
<dbReference type="AlphaFoldDB" id="A2SLH9"/>
<reference evidence="1 2" key="1">
    <citation type="journal article" date="2007" name="J. Bacteriol.">
        <title>Whole-genome analysis of the methyl tert-butyl ether-degrading beta-proteobacterium Methylibium petroleiphilum PM1.</title>
        <authorList>
            <person name="Kane S.R."/>
            <person name="Chakicherla A.Y."/>
            <person name="Chain P.S.G."/>
            <person name="Schmidt R."/>
            <person name="Shin M.W."/>
            <person name="Legler T.C."/>
            <person name="Scow K.M."/>
            <person name="Larimer F.W."/>
            <person name="Lucas S.M."/>
            <person name="Richardson P.M."/>
            <person name="Hristova K.R."/>
        </authorList>
    </citation>
    <scope>NUCLEOTIDE SEQUENCE [LARGE SCALE GENOMIC DNA]</scope>
    <source>
        <strain evidence="2">ATCC BAA-1232 / LMG 22953 / PM1</strain>
    </source>
</reference>
<dbReference type="Proteomes" id="UP000000366">
    <property type="component" value="Chromosome"/>
</dbReference>
<accession>A2SLH9</accession>
<name>A2SLH9_METPP</name>